<dbReference type="RefSeq" id="XP_009047896.1">
    <property type="nucleotide sequence ID" value="XM_009049648.1"/>
</dbReference>
<feature type="region of interest" description="Disordered" evidence="1">
    <location>
        <begin position="62"/>
        <end position="112"/>
    </location>
</feature>
<keyword evidence="3" id="KW-1185">Reference proteome</keyword>
<feature type="compositionally biased region" description="Polar residues" evidence="1">
    <location>
        <begin position="90"/>
        <end position="100"/>
    </location>
</feature>
<dbReference type="EMBL" id="KB200521">
    <property type="protein sequence ID" value="ESP01262.1"/>
    <property type="molecule type" value="Genomic_DNA"/>
</dbReference>
<name>V4B5I2_LOTGI</name>
<feature type="compositionally biased region" description="Low complexity" evidence="1">
    <location>
        <begin position="101"/>
        <end position="112"/>
    </location>
</feature>
<feature type="region of interest" description="Disordered" evidence="1">
    <location>
        <begin position="1"/>
        <end position="26"/>
    </location>
</feature>
<accession>V4B5I2</accession>
<evidence type="ECO:0000313" key="2">
    <source>
        <dbReference type="EMBL" id="ESP01262.1"/>
    </source>
</evidence>
<proteinExistence type="predicted"/>
<protein>
    <submittedName>
        <fullName evidence="2">Uncharacterized protein</fullName>
    </submittedName>
</protein>
<dbReference type="CTD" id="20237363"/>
<dbReference type="GeneID" id="20237363"/>
<dbReference type="AlphaFoldDB" id="V4B5I2"/>
<gene>
    <name evidence="2" type="ORF">LOTGIDRAFT_157436</name>
</gene>
<feature type="compositionally biased region" description="Polar residues" evidence="1">
    <location>
        <begin position="1"/>
        <end position="10"/>
    </location>
</feature>
<feature type="compositionally biased region" description="Polar residues" evidence="1">
    <location>
        <begin position="17"/>
        <end position="26"/>
    </location>
</feature>
<dbReference type="KEGG" id="lgi:LOTGIDRAFT_157436"/>
<reference evidence="2 3" key="1">
    <citation type="journal article" date="2013" name="Nature">
        <title>Insights into bilaterian evolution from three spiralian genomes.</title>
        <authorList>
            <person name="Simakov O."/>
            <person name="Marletaz F."/>
            <person name="Cho S.J."/>
            <person name="Edsinger-Gonzales E."/>
            <person name="Havlak P."/>
            <person name="Hellsten U."/>
            <person name="Kuo D.H."/>
            <person name="Larsson T."/>
            <person name="Lv J."/>
            <person name="Arendt D."/>
            <person name="Savage R."/>
            <person name="Osoegawa K."/>
            <person name="de Jong P."/>
            <person name="Grimwood J."/>
            <person name="Chapman J.A."/>
            <person name="Shapiro H."/>
            <person name="Aerts A."/>
            <person name="Otillar R.P."/>
            <person name="Terry A.Y."/>
            <person name="Boore J.L."/>
            <person name="Grigoriev I.V."/>
            <person name="Lindberg D.R."/>
            <person name="Seaver E.C."/>
            <person name="Weisblat D.A."/>
            <person name="Putnam N.H."/>
            <person name="Rokhsar D.S."/>
        </authorList>
    </citation>
    <scope>NUCLEOTIDE SEQUENCE [LARGE SCALE GENOMIC DNA]</scope>
</reference>
<sequence>MATKTDSTPNEKPIYQRQRSNSDPPLSKDVLNTLTLDRPVKVYINLFLAIDMKTDYFTLNSRLEEPPLTPSPVPEASAPEPQESGACGTPNDTNIISNHVSPNSPTTPRSRSVYNFMARIRRRKITGRKFFLAQNRENYEPKSESFN</sequence>
<dbReference type="HOGENOM" id="CLU_1770167_0_0_1"/>
<evidence type="ECO:0000256" key="1">
    <source>
        <dbReference type="SAM" id="MobiDB-lite"/>
    </source>
</evidence>
<organism evidence="2 3">
    <name type="scientific">Lottia gigantea</name>
    <name type="common">Giant owl limpet</name>
    <dbReference type="NCBI Taxonomy" id="225164"/>
    <lineage>
        <taxon>Eukaryota</taxon>
        <taxon>Metazoa</taxon>
        <taxon>Spiralia</taxon>
        <taxon>Lophotrochozoa</taxon>
        <taxon>Mollusca</taxon>
        <taxon>Gastropoda</taxon>
        <taxon>Patellogastropoda</taxon>
        <taxon>Lottioidea</taxon>
        <taxon>Lottiidae</taxon>
        <taxon>Lottia</taxon>
    </lineage>
</organism>
<dbReference type="Proteomes" id="UP000030746">
    <property type="component" value="Unassembled WGS sequence"/>
</dbReference>
<feature type="compositionally biased region" description="Low complexity" evidence="1">
    <location>
        <begin position="74"/>
        <end position="86"/>
    </location>
</feature>
<evidence type="ECO:0000313" key="3">
    <source>
        <dbReference type="Proteomes" id="UP000030746"/>
    </source>
</evidence>